<gene>
    <name evidence="2" type="ORF">OZSIB_0405</name>
</gene>
<feature type="compositionally biased region" description="Gly residues" evidence="1">
    <location>
        <begin position="27"/>
        <end position="37"/>
    </location>
</feature>
<protein>
    <submittedName>
        <fullName evidence="2">Uncharacterized protein</fullName>
    </submittedName>
</protein>
<organism evidence="2 3">
    <name type="scientific">Candidatus Ozemobacter sibiricus</name>
    <dbReference type="NCBI Taxonomy" id="2268124"/>
    <lineage>
        <taxon>Bacteria</taxon>
        <taxon>Candidatus Ozemobacteria</taxon>
        <taxon>Candidatus Ozemobacterales</taxon>
        <taxon>Candidatus Ozemobacteraceae</taxon>
        <taxon>Candidatus Ozemobacter</taxon>
    </lineage>
</organism>
<proteinExistence type="predicted"/>
<evidence type="ECO:0000313" key="3">
    <source>
        <dbReference type="Proteomes" id="UP000252355"/>
    </source>
</evidence>
<dbReference type="EMBL" id="QOQW01000016">
    <property type="protein sequence ID" value="RCK79063.1"/>
    <property type="molecule type" value="Genomic_DNA"/>
</dbReference>
<dbReference type="Proteomes" id="UP000252355">
    <property type="component" value="Unassembled WGS sequence"/>
</dbReference>
<name>A0A367ZLT6_9BACT</name>
<evidence type="ECO:0000256" key="1">
    <source>
        <dbReference type="SAM" id="MobiDB-lite"/>
    </source>
</evidence>
<evidence type="ECO:0000313" key="2">
    <source>
        <dbReference type="EMBL" id="RCK79063.1"/>
    </source>
</evidence>
<comment type="caution">
    <text evidence="2">The sequence shown here is derived from an EMBL/GenBank/DDBJ whole genome shotgun (WGS) entry which is preliminary data.</text>
</comment>
<feature type="region of interest" description="Disordered" evidence="1">
    <location>
        <begin position="23"/>
        <end position="43"/>
    </location>
</feature>
<reference evidence="2 3" key="1">
    <citation type="submission" date="2018-05" db="EMBL/GenBank/DDBJ databases">
        <title>A metagenomic window into the 2 km-deep terrestrial subsurface aquifer revealed taxonomically and functionally diverse microbial community comprising novel uncultured bacterial lineages.</title>
        <authorList>
            <person name="Kadnikov V.V."/>
            <person name="Mardanov A.V."/>
            <person name="Beletsky A.V."/>
            <person name="Banks D."/>
            <person name="Pimenov N.V."/>
            <person name="Frank Y.A."/>
            <person name="Karnachuk O.V."/>
            <person name="Ravin N.V."/>
        </authorList>
    </citation>
    <scope>NUCLEOTIDE SEQUENCE [LARGE SCALE GENOMIC DNA]</scope>
    <source>
        <strain evidence="2">BY5</strain>
    </source>
</reference>
<accession>A0A367ZLT6</accession>
<dbReference type="AlphaFoldDB" id="A0A367ZLT6"/>
<sequence length="313" mass="34013">MGGDPGGSAAALGMSWWPRAERAAMRGGSGMAQGQGRGQEPRHRQLHERLAGTLVGTLAGWQWLGGVWLALACLLGGAGAPLAAAPGERPSPGRSVHSATAPMPLRLRPMAYLQQERSRLTEAIQAAVTGRPAPSGSEFSIVERHSMQDGWVFIKGGSFGMCSDDIVFFALYHPGRRRLHLLLAECTGTVEGGRFLIGPQGDWVVVGRECLGREPPRRYHLLHGRPERDRCFDRALQAAFASLPARAGRALGEHYDREFALDAAGRLQVMVTVSDRSDSDWRQTYLLTVEEHQGEWRVSISPPEASTTPARAH</sequence>